<sequence>LVFCSVYSHSAINLLRHKTPTETDPKKVKKRVFRVHLFKYITVWICLRKPQFPKWQTTQQLVPQRENCRGRRPLNALIIFELYGFKCLCAVAKAATALEITLSSFWGIKPLSSVAVLVPSLSGYLEF</sequence>
<evidence type="ECO:0000313" key="2">
    <source>
        <dbReference type="Proteomes" id="UP001059596"/>
    </source>
</evidence>
<evidence type="ECO:0000313" key="1">
    <source>
        <dbReference type="EMBL" id="KAI8042692.1"/>
    </source>
</evidence>
<accession>A0A9Q0BS36</accession>
<proteinExistence type="predicted"/>
<name>A0A9Q0BS36_9MUSC</name>
<keyword evidence="2" id="KW-1185">Reference proteome</keyword>
<feature type="non-terminal residue" evidence="1">
    <location>
        <position position="1"/>
    </location>
</feature>
<dbReference type="EMBL" id="JAMKOV010000002">
    <property type="protein sequence ID" value="KAI8042692.1"/>
    <property type="molecule type" value="Genomic_DNA"/>
</dbReference>
<organism evidence="1 2">
    <name type="scientific">Drosophila gunungcola</name>
    <name type="common">fruit fly</name>
    <dbReference type="NCBI Taxonomy" id="103775"/>
    <lineage>
        <taxon>Eukaryota</taxon>
        <taxon>Metazoa</taxon>
        <taxon>Ecdysozoa</taxon>
        <taxon>Arthropoda</taxon>
        <taxon>Hexapoda</taxon>
        <taxon>Insecta</taxon>
        <taxon>Pterygota</taxon>
        <taxon>Neoptera</taxon>
        <taxon>Endopterygota</taxon>
        <taxon>Diptera</taxon>
        <taxon>Brachycera</taxon>
        <taxon>Muscomorpha</taxon>
        <taxon>Ephydroidea</taxon>
        <taxon>Drosophilidae</taxon>
        <taxon>Drosophila</taxon>
        <taxon>Sophophora</taxon>
    </lineage>
</organism>
<dbReference type="AlphaFoldDB" id="A0A9Q0BS36"/>
<reference evidence="1" key="1">
    <citation type="journal article" date="2023" name="Genome Biol. Evol.">
        <title>Long-read-based Genome Assembly of Drosophila gunungcola Reveals Fewer Chemosensory Genes in Flower-breeding Species.</title>
        <authorList>
            <person name="Negi A."/>
            <person name="Liao B.Y."/>
            <person name="Yeh S.D."/>
        </authorList>
    </citation>
    <scope>NUCLEOTIDE SEQUENCE</scope>
    <source>
        <strain evidence="1">Sukarami</strain>
    </source>
</reference>
<gene>
    <name evidence="1" type="ORF">M5D96_004009</name>
</gene>
<protein>
    <submittedName>
        <fullName evidence="1">Uncharacterized protein</fullName>
    </submittedName>
</protein>
<dbReference type="Proteomes" id="UP001059596">
    <property type="component" value="Unassembled WGS sequence"/>
</dbReference>
<comment type="caution">
    <text evidence="1">The sequence shown here is derived from an EMBL/GenBank/DDBJ whole genome shotgun (WGS) entry which is preliminary data.</text>
</comment>